<evidence type="ECO:0000256" key="1">
    <source>
        <dbReference type="SAM" id="MobiDB-lite"/>
    </source>
</evidence>
<feature type="region of interest" description="Disordered" evidence="1">
    <location>
        <begin position="476"/>
        <end position="520"/>
    </location>
</feature>
<evidence type="ECO:0000313" key="4">
    <source>
        <dbReference type="WBParaSite" id="ECPE_0000985001-mRNA-1"/>
    </source>
</evidence>
<organism evidence="4">
    <name type="scientific">Echinostoma caproni</name>
    <dbReference type="NCBI Taxonomy" id="27848"/>
    <lineage>
        <taxon>Eukaryota</taxon>
        <taxon>Metazoa</taxon>
        <taxon>Spiralia</taxon>
        <taxon>Lophotrochozoa</taxon>
        <taxon>Platyhelminthes</taxon>
        <taxon>Trematoda</taxon>
        <taxon>Digenea</taxon>
        <taxon>Plagiorchiida</taxon>
        <taxon>Echinostomata</taxon>
        <taxon>Echinostomatoidea</taxon>
        <taxon>Echinostomatidae</taxon>
        <taxon>Echinostoma</taxon>
    </lineage>
</organism>
<dbReference type="WBParaSite" id="ECPE_0000985001-mRNA-1">
    <property type="protein sequence ID" value="ECPE_0000985001-mRNA-1"/>
    <property type="gene ID" value="ECPE_0000985001"/>
</dbReference>
<feature type="compositionally biased region" description="Basic and acidic residues" evidence="1">
    <location>
        <begin position="1068"/>
        <end position="1080"/>
    </location>
</feature>
<name>A0A183AS84_9TREM</name>
<dbReference type="EMBL" id="UZAN01048015">
    <property type="protein sequence ID" value="VDP86013.1"/>
    <property type="molecule type" value="Genomic_DNA"/>
</dbReference>
<feature type="region of interest" description="Disordered" evidence="1">
    <location>
        <begin position="313"/>
        <end position="375"/>
    </location>
</feature>
<feature type="region of interest" description="Disordered" evidence="1">
    <location>
        <begin position="792"/>
        <end position="820"/>
    </location>
</feature>
<feature type="compositionally biased region" description="Polar residues" evidence="1">
    <location>
        <begin position="919"/>
        <end position="933"/>
    </location>
</feature>
<feature type="compositionally biased region" description="Polar residues" evidence="1">
    <location>
        <begin position="1087"/>
        <end position="1097"/>
    </location>
</feature>
<sequence>MFSKDDLVNPSGDSDYSQYVIRPWLLHQNTGTAETVLHPPVISSGSANLKSASRERNHFEQLTEHNNRGKGNIGLKEDCHKLYNVCSPVSEQLGAPRNCHRSEKHILSDRESCASQSLNVSRAVTRENVTEAKIDWMTTYESHIQLQPVIEPDDQMLSKLEITEENQPAIAVVQPPLVTKLAAFPSSIKPNGTKTTDANFDELSPYTSPSLTIEEEINSSMVKLRYPFEGGSSPTKAACASSNMKQSTYLSQMTWHKQEPRRMRCTLSHSPNTTGKRSRRWCSRDLIVTLFGCVKTNAGDDGELTRSSFSRIDITQDSSGTEDQRTSAISASSPQTNSATHLPLSPVETISTKKSKISQSPINSTSPKAQSKRPKVRLHMPIVRNQCRILGRRTLLRASKSLTRVHQIIMQLINQHNHEMEIVNKEFANVQHRLVEINTRIDLMTRSLESQQQVLSNITQWIEGHRTVEIPQCSERPTQTVKIASTKQSAERPRLESEQPNPMVQTEHRKIDTTPKQDYSITQRHSLNHKLSSSENRPSSVASVCVSPPISAYQSQKLSCRLISPEEYTLVTEHYSKQSDESSYPNTISKNRTIGFSHVDTISIRKPSFLCSNQGDGCRHYFSEVTVQTPQNVAPEKASKALDLSPPAQMDVVCYSQQTSHSSSSTSPTVVQEDNTKTSKENHDLRRYYRIAYIEQDTAGSQDAVHRNSHSNGCVATTAHSAESGTYRSQKSIEYVNFVQPKRVLKEAKLVAAEFVPCSPPDSDAMPINVPNMIEHKTEAAKDSHHLVNRKSHVHHGPHRAHQREQFDQRPTNRKSSSTCRRQMLIADSGNVVRQSHTSSSTRHRTTIVRTCENIPRDLSNRSGTDMCLTESLINREYPHRTVPGRAIPVEQTRSHHPCPRQHHTQQSTTRHVQMDVTSRDSISNQCPNVNRSSQHKRGEGMCKSKHHHIPVDRNNNSQDWGPDERMMNSPCQSNHIDLTQLSYEEMCNKSNPKFHFITSLPNRSLAELMHTNSGTKPTEFALPGPEEDNQMSLVEHHMTAKREKKRLEDERRIWNELRRLPNQNSKKVTETSNKNDERSTGIVMQPPTSVGVTQTPEKLAKIPGANSTSKEEGKQSSQPMTALERCREQRRRRLEEKTQADMKSILAMTEQAVAERKARSVRTSPQQSAQIKQLLIDKPTTPRGIGDSQERDETESIAVPVRLYIPNQTGLLRIRTVSNATHPVHVACPPIIPRTPALVKPKNPWILVVTQVSVLLQILLDALLTPDRNCQTIVRVMYGPRHGVRELQLPCS</sequence>
<feature type="region of interest" description="Disordered" evidence="1">
    <location>
        <begin position="893"/>
        <end position="912"/>
    </location>
</feature>
<protein>
    <submittedName>
        <fullName evidence="4">Coiled-coil domain-containing protein 52</fullName>
    </submittedName>
</protein>
<accession>A0A183AS84</accession>
<proteinExistence type="predicted"/>
<feature type="compositionally biased region" description="Basic residues" evidence="1">
    <location>
        <begin position="895"/>
        <end position="904"/>
    </location>
</feature>
<evidence type="ECO:0000313" key="2">
    <source>
        <dbReference type="EMBL" id="VDP86013.1"/>
    </source>
</evidence>
<feature type="compositionally biased region" description="Polar residues" evidence="1">
    <location>
        <begin position="313"/>
        <end position="340"/>
    </location>
</feature>
<reference evidence="2 3" key="2">
    <citation type="submission" date="2018-11" db="EMBL/GenBank/DDBJ databases">
        <authorList>
            <consortium name="Pathogen Informatics"/>
        </authorList>
    </citation>
    <scope>NUCLEOTIDE SEQUENCE [LARGE SCALE GENOMIC DNA]</scope>
    <source>
        <strain evidence="2 3">Egypt</strain>
    </source>
</reference>
<feature type="compositionally biased region" description="Polar residues" evidence="1">
    <location>
        <begin position="359"/>
        <end position="369"/>
    </location>
</feature>
<feature type="compositionally biased region" description="Basic and acidic residues" evidence="1">
    <location>
        <begin position="506"/>
        <end position="515"/>
    </location>
</feature>
<feature type="region of interest" description="Disordered" evidence="1">
    <location>
        <begin position="919"/>
        <end position="962"/>
    </location>
</feature>
<evidence type="ECO:0000313" key="3">
    <source>
        <dbReference type="Proteomes" id="UP000272942"/>
    </source>
</evidence>
<feature type="compositionally biased region" description="Basic residues" evidence="1">
    <location>
        <begin position="792"/>
        <end position="802"/>
    </location>
</feature>
<feature type="compositionally biased region" description="Low complexity" evidence="1">
    <location>
        <begin position="657"/>
        <end position="667"/>
    </location>
</feature>
<gene>
    <name evidence="2" type="ORF">ECPE_LOCUS9817</name>
</gene>
<dbReference type="Proteomes" id="UP000272942">
    <property type="component" value="Unassembled WGS sequence"/>
</dbReference>
<feature type="compositionally biased region" description="Polar residues" evidence="1">
    <location>
        <begin position="476"/>
        <end position="488"/>
    </location>
</feature>
<keyword evidence="3" id="KW-1185">Reference proteome</keyword>
<feature type="region of interest" description="Disordered" evidence="1">
    <location>
        <begin position="1064"/>
        <end position="1128"/>
    </location>
</feature>
<reference evidence="4" key="1">
    <citation type="submission" date="2016-06" db="UniProtKB">
        <authorList>
            <consortium name="WormBaseParasite"/>
        </authorList>
    </citation>
    <scope>IDENTIFICATION</scope>
</reference>
<feature type="region of interest" description="Disordered" evidence="1">
    <location>
        <begin position="657"/>
        <end position="680"/>
    </location>
</feature>